<reference evidence="2" key="2">
    <citation type="journal article" date="2015" name="Fish Shellfish Immunol.">
        <title>Early steps in the European eel (Anguilla anguilla)-Vibrio vulnificus interaction in the gills: Role of the RtxA13 toxin.</title>
        <authorList>
            <person name="Callol A."/>
            <person name="Pajuelo D."/>
            <person name="Ebbesson L."/>
            <person name="Teles M."/>
            <person name="MacKenzie S."/>
            <person name="Amaro C."/>
        </authorList>
    </citation>
    <scope>NUCLEOTIDE SEQUENCE</scope>
</reference>
<dbReference type="EMBL" id="GBXM01035070">
    <property type="protein sequence ID" value="JAH73507.1"/>
    <property type="molecule type" value="Transcribed_RNA"/>
</dbReference>
<protein>
    <submittedName>
        <fullName evidence="2">Uncharacterized protein</fullName>
    </submittedName>
</protein>
<accession>A0A0E9V645</accession>
<reference evidence="2" key="1">
    <citation type="submission" date="2014-11" db="EMBL/GenBank/DDBJ databases">
        <authorList>
            <person name="Amaro Gonzalez C."/>
        </authorList>
    </citation>
    <scope>NUCLEOTIDE SEQUENCE</scope>
</reference>
<keyword evidence="1" id="KW-0472">Membrane</keyword>
<organism evidence="2">
    <name type="scientific">Anguilla anguilla</name>
    <name type="common">European freshwater eel</name>
    <name type="synonym">Muraena anguilla</name>
    <dbReference type="NCBI Taxonomy" id="7936"/>
    <lineage>
        <taxon>Eukaryota</taxon>
        <taxon>Metazoa</taxon>
        <taxon>Chordata</taxon>
        <taxon>Craniata</taxon>
        <taxon>Vertebrata</taxon>
        <taxon>Euteleostomi</taxon>
        <taxon>Actinopterygii</taxon>
        <taxon>Neopterygii</taxon>
        <taxon>Teleostei</taxon>
        <taxon>Anguilliformes</taxon>
        <taxon>Anguillidae</taxon>
        <taxon>Anguilla</taxon>
    </lineage>
</organism>
<keyword evidence="1" id="KW-1133">Transmembrane helix</keyword>
<name>A0A0E9V645_ANGAN</name>
<evidence type="ECO:0000256" key="1">
    <source>
        <dbReference type="SAM" id="Phobius"/>
    </source>
</evidence>
<keyword evidence="1" id="KW-0812">Transmembrane</keyword>
<dbReference type="AlphaFoldDB" id="A0A0E9V645"/>
<proteinExistence type="predicted"/>
<evidence type="ECO:0000313" key="2">
    <source>
        <dbReference type="EMBL" id="JAH73507.1"/>
    </source>
</evidence>
<feature type="transmembrane region" description="Helical" evidence="1">
    <location>
        <begin position="30"/>
        <end position="49"/>
    </location>
</feature>
<sequence length="51" mass="6167">MDNQMHYKNLDRKHVILINWSTLNAAGMHFHLKLLMAIPFYFTHILHFASW</sequence>